<feature type="region of interest" description="Disordered" evidence="1">
    <location>
        <begin position="683"/>
        <end position="712"/>
    </location>
</feature>
<feature type="compositionally biased region" description="Polar residues" evidence="1">
    <location>
        <begin position="607"/>
        <end position="616"/>
    </location>
</feature>
<protein>
    <recommendedName>
        <fullName evidence="2">Transcription regulator Rua1 C-terminal domain-containing protein</fullName>
    </recommendedName>
</protein>
<dbReference type="EMBL" id="CAJMWZ010003199">
    <property type="protein sequence ID" value="CAE6471150.1"/>
    <property type="molecule type" value="Genomic_DNA"/>
</dbReference>
<feature type="compositionally biased region" description="Low complexity" evidence="1">
    <location>
        <begin position="816"/>
        <end position="828"/>
    </location>
</feature>
<feature type="compositionally biased region" description="Polar residues" evidence="1">
    <location>
        <begin position="770"/>
        <end position="783"/>
    </location>
</feature>
<dbReference type="Proteomes" id="UP000663850">
    <property type="component" value="Unassembled WGS sequence"/>
</dbReference>
<dbReference type="AlphaFoldDB" id="A0A8H3GXE8"/>
<feature type="compositionally biased region" description="Acidic residues" evidence="1">
    <location>
        <begin position="1158"/>
        <end position="1173"/>
    </location>
</feature>
<dbReference type="Pfam" id="PF14616">
    <property type="entry name" value="Rua1_C"/>
    <property type="match status" value="1"/>
</dbReference>
<feature type="compositionally biased region" description="Basic and acidic residues" evidence="1">
    <location>
        <begin position="567"/>
        <end position="589"/>
    </location>
</feature>
<organism evidence="3 4">
    <name type="scientific">Rhizoctonia solani</name>
    <dbReference type="NCBI Taxonomy" id="456999"/>
    <lineage>
        <taxon>Eukaryota</taxon>
        <taxon>Fungi</taxon>
        <taxon>Dikarya</taxon>
        <taxon>Basidiomycota</taxon>
        <taxon>Agaricomycotina</taxon>
        <taxon>Agaricomycetes</taxon>
        <taxon>Cantharellales</taxon>
        <taxon>Ceratobasidiaceae</taxon>
        <taxon>Rhizoctonia</taxon>
    </lineage>
</organism>
<feature type="compositionally biased region" description="Polar residues" evidence="1">
    <location>
        <begin position="729"/>
        <end position="741"/>
    </location>
</feature>
<sequence length="1183" mass="129270">MSTPKEALTTPTTKGNIRSADSYVFSSPARDVGWSPGAANTPLGVLFCDNVPKSAHVNHIIESNLSPIHRLSRFPLSDTNRGTFSTSAPPHRSPTVEFTKGLDFTSNELGSYEPSKEARASGCLPPPSSPQPFRTLFHSPLSRYPTAPYLEYSYGENKINHNEDRSLSGENSSQLKVGRPDEPAGGPLKCFSSPISAPCYNISDSPVKPRRVPMFPPPASPPLFAGYHPSSPHAHKGLGTENMAGLVQRRAKRTSRSALLSPSSCYPSAEPLDDDPFLVRPVNPTEDRLPGGNTTESRPGYLDPLEFVGAMSSSKVPAGEMLHSHSTDVENLFKRPRNPRGRSDTLGNRVRGAKAPTSRSRAAPRKLRGAFAAESNPASMLPPSASSPSFSLPYRSDKLELVPQYRSGTTPLGYTPNDDYMDPFTQSTQSYISPHMSSRSSHPIPATVARTLFPTPSLTSSLDTPSTGSILPTPIHSTLFPSPDITSSPTMMRSSRGRGRVARGKLVPRYATLTPMSEPDLIGGSELPELASDHQSARYGSELPELASDHQSARYTGVDTWSNHVAHLHDPGFDRGGRKEHMQTTRRPEGSVAKGTNSRADEDLHQDLNSSLSVNPPSTPLVPLIEGEEPQSSPVNSTPEDHIESLAPDQVPCPTTVESLVNDGRQSKRGREEDDNCIPVTRKRVKLDESDTSASATKARGPKEIASPDLNPLTTTRAVSALLALSASGDNSVPDQDQTSGIEEEENLQNQVPETETPITRRRSNRFKYQVQSVSETSYQTPGKRQKGKKSTKQSVVGRAPSRVVHTPSRGAIETRSNASAHAGASSGRAKRKLGRDSQQAESSQVSDGETEPGNVDQNQEADHVLNPAGKLPVPSELLPRPDTSVVYGSDGNILRRTFPEKLPIHESYPQWYRRNPVSAYFMDDDPAKEFVLGKGQVKKRSTRYPNPVGFPTKLRISTSMSLVSCMARVPARGDCVQSVWNLCGVEEKVETSYSTPRYISQYNYHMQYYHGISPKTGLPFSPPIAFRHHARKPSQIKSQERKVVEEGKCHVCKKWVPIETVKLADVPELYWWKHASCCHRIDRLAGDKSPYIEDNVYFKLREYEALHGESTETTQELFEGQVLGSPKPDEEGVGLEDDSGSVAQEGLVDGDHQEPLTDSDSDLTDLDMEAEVADTHTSDDAA</sequence>
<dbReference type="PANTHER" id="PTHR28125:SF2">
    <property type="entry name" value="MEIOTIC EXPRESSION UP-REGULATED PROTEIN 26"/>
    <property type="match status" value="1"/>
</dbReference>
<feature type="region of interest" description="Disordered" evidence="1">
    <location>
        <begin position="1123"/>
        <end position="1183"/>
    </location>
</feature>
<feature type="compositionally biased region" description="Basic and acidic residues" evidence="1">
    <location>
        <begin position="1174"/>
        <end position="1183"/>
    </location>
</feature>
<evidence type="ECO:0000256" key="1">
    <source>
        <dbReference type="SAM" id="MobiDB-lite"/>
    </source>
</evidence>
<evidence type="ECO:0000313" key="3">
    <source>
        <dbReference type="EMBL" id="CAE6471150.1"/>
    </source>
</evidence>
<feature type="region of interest" description="Disordered" evidence="1">
    <location>
        <begin position="332"/>
        <end position="366"/>
    </location>
</feature>
<feature type="region of interest" description="Disordered" evidence="1">
    <location>
        <begin position="459"/>
        <end position="501"/>
    </location>
</feature>
<feature type="compositionally biased region" description="Polar residues" evidence="1">
    <location>
        <begin position="837"/>
        <end position="848"/>
    </location>
</feature>
<feature type="domain" description="Transcription regulator Rua1 C-terminal" evidence="2">
    <location>
        <begin position="998"/>
        <end position="1080"/>
    </location>
</feature>
<feature type="region of interest" description="Disordered" evidence="1">
    <location>
        <begin position="160"/>
        <end position="184"/>
    </location>
</feature>
<reference evidence="3" key="1">
    <citation type="submission" date="2021-01" db="EMBL/GenBank/DDBJ databases">
        <authorList>
            <person name="Kaushik A."/>
        </authorList>
    </citation>
    <scope>NUCLEOTIDE SEQUENCE</scope>
    <source>
        <strain evidence="3">Type strain: AG8-Rh-89/</strain>
    </source>
</reference>
<feature type="compositionally biased region" description="Polar residues" evidence="1">
    <location>
        <begin position="748"/>
        <end position="758"/>
    </location>
</feature>
<accession>A0A8H3GXE8</accession>
<comment type="caution">
    <text evidence="3">The sequence shown here is derived from an EMBL/GenBank/DDBJ whole genome shotgun (WGS) entry which is preliminary data.</text>
</comment>
<feature type="region of interest" description="Disordered" evidence="1">
    <location>
        <begin position="726"/>
        <end position="858"/>
    </location>
</feature>
<dbReference type="InterPro" id="IPR028012">
    <property type="entry name" value="Rua1_C"/>
</dbReference>
<evidence type="ECO:0000259" key="2">
    <source>
        <dbReference type="Pfam" id="PF14616"/>
    </source>
</evidence>
<name>A0A8H3GXE8_9AGAM</name>
<dbReference type="PANTHER" id="PTHR28125">
    <property type="entry name" value="MEIOTIC EXPRESSION UP-REGULATED PROTEIN 26"/>
    <property type="match status" value="1"/>
</dbReference>
<gene>
    <name evidence="3" type="ORF">RDB_LOCUS62703</name>
</gene>
<proteinExistence type="predicted"/>
<evidence type="ECO:0000313" key="4">
    <source>
        <dbReference type="Proteomes" id="UP000663850"/>
    </source>
</evidence>
<feature type="region of interest" description="Disordered" evidence="1">
    <location>
        <begin position="567"/>
        <end position="642"/>
    </location>
</feature>
<feature type="compositionally biased region" description="Low complexity" evidence="1">
    <location>
        <begin position="459"/>
        <end position="469"/>
    </location>
</feature>